<dbReference type="RefSeq" id="WP_343813474.1">
    <property type="nucleotide sequence ID" value="NZ_BAAADS010000017.1"/>
</dbReference>
<protein>
    <recommendedName>
        <fullName evidence="6">Response regulatory domain-containing protein</fullName>
    </recommendedName>
</protein>
<dbReference type="EMBL" id="BAAADS010000017">
    <property type="protein sequence ID" value="GAA0606331.1"/>
    <property type="molecule type" value="Genomic_DNA"/>
</dbReference>
<dbReference type="Proteomes" id="UP001500866">
    <property type="component" value="Unassembled WGS sequence"/>
</dbReference>
<evidence type="ECO:0000256" key="1">
    <source>
        <dbReference type="ARBA" id="ARBA00004496"/>
    </source>
</evidence>
<evidence type="ECO:0000256" key="4">
    <source>
        <dbReference type="ARBA" id="ARBA00023163"/>
    </source>
</evidence>
<evidence type="ECO:0000313" key="8">
    <source>
        <dbReference type="Proteomes" id="UP001500866"/>
    </source>
</evidence>
<dbReference type="InterPro" id="IPR051015">
    <property type="entry name" value="EvgA-like"/>
</dbReference>
<dbReference type="PANTHER" id="PTHR45566">
    <property type="entry name" value="HTH-TYPE TRANSCRIPTIONAL REGULATOR YHJB-RELATED"/>
    <property type="match status" value="1"/>
</dbReference>
<dbReference type="InterPro" id="IPR000792">
    <property type="entry name" value="Tscrpt_reg_LuxR_C"/>
</dbReference>
<dbReference type="PROSITE" id="PS50110">
    <property type="entry name" value="RESPONSE_REGULATORY"/>
    <property type="match status" value="1"/>
</dbReference>
<dbReference type="Gene3D" id="3.40.50.2300">
    <property type="match status" value="1"/>
</dbReference>
<dbReference type="Pfam" id="PF00072">
    <property type="entry name" value="Response_reg"/>
    <property type="match status" value="1"/>
</dbReference>
<evidence type="ECO:0000259" key="6">
    <source>
        <dbReference type="PROSITE" id="PS50110"/>
    </source>
</evidence>
<keyword evidence="2" id="KW-0805">Transcription regulation</keyword>
<accession>A0ABP3REY1</accession>
<dbReference type="SUPFAM" id="SSF52172">
    <property type="entry name" value="CheY-like"/>
    <property type="match status" value="1"/>
</dbReference>
<evidence type="ECO:0000256" key="3">
    <source>
        <dbReference type="ARBA" id="ARBA00023125"/>
    </source>
</evidence>
<dbReference type="SUPFAM" id="SSF46894">
    <property type="entry name" value="C-terminal effector domain of the bipartite response regulators"/>
    <property type="match status" value="1"/>
</dbReference>
<keyword evidence="3" id="KW-0238">DNA-binding</keyword>
<evidence type="ECO:0000256" key="2">
    <source>
        <dbReference type="ARBA" id="ARBA00023015"/>
    </source>
</evidence>
<dbReference type="Pfam" id="PF00196">
    <property type="entry name" value="GerE"/>
    <property type="match status" value="1"/>
</dbReference>
<dbReference type="InterPro" id="IPR016032">
    <property type="entry name" value="Sig_transdc_resp-reg_C-effctor"/>
</dbReference>
<comment type="subcellular location">
    <subcellularLocation>
        <location evidence="1">Cytoplasm</location>
    </subcellularLocation>
</comment>
<dbReference type="InterPro" id="IPR001789">
    <property type="entry name" value="Sig_transdc_resp-reg_receiver"/>
</dbReference>
<reference evidence="8" key="1">
    <citation type="journal article" date="2019" name="Int. J. Syst. Evol. Microbiol.">
        <title>The Global Catalogue of Microorganisms (GCM) 10K type strain sequencing project: providing services to taxonomists for standard genome sequencing and annotation.</title>
        <authorList>
            <consortium name="The Broad Institute Genomics Platform"/>
            <consortium name="The Broad Institute Genome Sequencing Center for Infectious Disease"/>
            <person name="Wu L."/>
            <person name="Ma J."/>
        </authorList>
    </citation>
    <scope>NUCLEOTIDE SEQUENCE [LARGE SCALE GENOMIC DNA]</scope>
    <source>
        <strain evidence="8">JCM 15395</strain>
    </source>
</reference>
<proteinExistence type="predicted"/>
<keyword evidence="8" id="KW-1185">Reference proteome</keyword>
<dbReference type="InterPro" id="IPR011006">
    <property type="entry name" value="CheY-like_superfamily"/>
</dbReference>
<gene>
    <name evidence="7" type="ORF">GCM10009001_24460</name>
</gene>
<dbReference type="PANTHER" id="PTHR45566:SF2">
    <property type="entry name" value="NARL SUBFAMILY"/>
    <property type="match status" value="1"/>
</dbReference>
<evidence type="ECO:0000256" key="5">
    <source>
        <dbReference type="PROSITE-ProRule" id="PRU00169"/>
    </source>
</evidence>
<comment type="caution">
    <text evidence="7">The sequence shown here is derived from an EMBL/GenBank/DDBJ whole genome shotgun (WGS) entry which is preliminary data.</text>
</comment>
<sequence length="168" mass="19301">MGVQATSQIKENRPDVQVVLLTTTPDEELVIRGISVGADGFLLKELYPENLHRAIRDAYRGQTVFNGEVASILSGRVRELTLSNKQILGENHGLFLTDRELHIAYLIMEKHSNKQTADKLFLAKERLKFISVFIYYKLQIHKRNEVIEFLHTVPSKTASTFIDVFRWC</sequence>
<name>A0ABP3REY1_9BACI</name>
<organism evidence="7 8">
    <name type="scientific">Virgibacillus siamensis</name>
    <dbReference type="NCBI Taxonomy" id="480071"/>
    <lineage>
        <taxon>Bacteria</taxon>
        <taxon>Bacillati</taxon>
        <taxon>Bacillota</taxon>
        <taxon>Bacilli</taxon>
        <taxon>Bacillales</taxon>
        <taxon>Bacillaceae</taxon>
        <taxon>Virgibacillus</taxon>
    </lineage>
</organism>
<feature type="domain" description="Response regulatory" evidence="6">
    <location>
        <begin position="1"/>
        <end position="59"/>
    </location>
</feature>
<comment type="caution">
    <text evidence="5">Lacks conserved residue(s) required for the propagation of feature annotation.</text>
</comment>
<keyword evidence="4" id="KW-0804">Transcription</keyword>
<evidence type="ECO:0000313" key="7">
    <source>
        <dbReference type="EMBL" id="GAA0606331.1"/>
    </source>
</evidence>